<dbReference type="InterPro" id="IPR007612">
    <property type="entry name" value="LOR"/>
</dbReference>
<accession>A0A8J3AIW6</accession>
<name>A0A8J3AIW6_9BACI</name>
<dbReference type="EMBL" id="BMHB01000001">
    <property type="protein sequence ID" value="GGI15357.1"/>
    <property type="molecule type" value="Genomic_DNA"/>
</dbReference>
<gene>
    <name evidence="1" type="ORF">GCM10007380_27570</name>
</gene>
<dbReference type="OrthoDB" id="2692055at2"/>
<evidence type="ECO:0000313" key="1">
    <source>
        <dbReference type="EMBL" id="GGI15357.1"/>
    </source>
</evidence>
<dbReference type="Pfam" id="PF04525">
    <property type="entry name" value="LOR"/>
    <property type="match status" value="1"/>
</dbReference>
<comment type="caution">
    <text evidence="1">The sequence shown here is derived from an EMBL/GenBank/DDBJ whole genome shotgun (WGS) entry which is preliminary data.</text>
</comment>
<protein>
    <submittedName>
        <fullName evidence="1">Uncharacterized protein</fullName>
    </submittedName>
</protein>
<proteinExistence type="predicted"/>
<dbReference type="Proteomes" id="UP000626244">
    <property type="component" value="Unassembled WGS sequence"/>
</dbReference>
<reference evidence="2" key="1">
    <citation type="journal article" date="2019" name="Int. J. Syst. Evol. Microbiol.">
        <title>The Global Catalogue of Microorganisms (GCM) 10K type strain sequencing project: providing services to taxonomists for standard genome sequencing and annotation.</title>
        <authorList>
            <consortium name="The Broad Institute Genomics Platform"/>
            <consortium name="The Broad Institute Genome Sequencing Center for Infectious Disease"/>
            <person name="Wu L."/>
            <person name="Ma J."/>
        </authorList>
    </citation>
    <scope>NUCLEOTIDE SEQUENCE [LARGE SCALE GENOMIC DNA]</scope>
    <source>
        <strain evidence="2">CGMCC 1.14993</strain>
    </source>
</reference>
<keyword evidence="2" id="KW-1185">Reference proteome</keyword>
<dbReference type="AlphaFoldDB" id="A0A8J3AIW6"/>
<dbReference type="RefSeq" id="WP_087999794.1">
    <property type="nucleotide sequence ID" value="NZ_BMHB01000001.1"/>
</dbReference>
<evidence type="ECO:0000313" key="2">
    <source>
        <dbReference type="Proteomes" id="UP000626244"/>
    </source>
</evidence>
<sequence>MKNETLYFNENFFSTGITDIYNEAKENVGKLDLKSMFSSGVDVLDLQGNIIASGKFPFLSSKWKISNQSGQEIGSLRGRFSLFSKKYEFDAYGKNTFYIKSGGFSKLYEVFKDETTLVCKFEKISDFFSSPAFRLESFTSELSPEELILIVMGVHAIQRRNNSGTNSASATM</sequence>
<organism evidence="1 2">
    <name type="scientific">Gottfriedia solisilvae</name>
    <dbReference type="NCBI Taxonomy" id="1516104"/>
    <lineage>
        <taxon>Bacteria</taxon>
        <taxon>Bacillati</taxon>
        <taxon>Bacillota</taxon>
        <taxon>Bacilli</taxon>
        <taxon>Bacillales</taxon>
        <taxon>Bacillaceae</taxon>
        <taxon>Gottfriedia</taxon>
    </lineage>
</organism>